<feature type="transmembrane region" description="Helical" evidence="8">
    <location>
        <begin position="68"/>
        <end position="88"/>
    </location>
</feature>
<comment type="subcellular location">
    <subcellularLocation>
        <location evidence="1">Cell membrane</location>
        <topology evidence="1">Multi-pass membrane protein</topology>
    </subcellularLocation>
</comment>
<dbReference type="GO" id="GO:0005886">
    <property type="term" value="C:plasma membrane"/>
    <property type="evidence" value="ECO:0007669"/>
    <property type="project" value="UniProtKB-SubCell"/>
</dbReference>
<keyword evidence="4" id="KW-1003">Cell membrane</keyword>
<feature type="transmembrane region" description="Helical" evidence="8">
    <location>
        <begin position="125"/>
        <end position="149"/>
    </location>
</feature>
<dbReference type="InterPro" id="IPR004776">
    <property type="entry name" value="Mem_transp_PIN-like"/>
</dbReference>
<protein>
    <submittedName>
        <fullName evidence="9">Autotransporter</fullName>
    </submittedName>
</protein>
<evidence type="ECO:0000256" key="8">
    <source>
        <dbReference type="SAM" id="Phobius"/>
    </source>
</evidence>
<dbReference type="PANTHER" id="PTHR36838:SF1">
    <property type="entry name" value="SLR1864 PROTEIN"/>
    <property type="match status" value="1"/>
</dbReference>
<evidence type="ECO:0000256" key="3">
    <source>
        <dbReference type="ARBA" id="ARBA00022448"/>
    </source>
</evidence>
<dbReference type="AlphaFoldDB" id="A0A2T3FP90"/>
<evidence type="ECO:0000256" key="4">
    <source>
        <dbReference type="ARBA" id="ARBA00022475"/>
    </source>
</evidence>
<keyword evidence="5 8" id="KW-0812">Transmembrane</keyword>
<feature type="transmembrane region" description="Helical" evidence="8">
    <location>
        <begin position="161"/>
        <end position="181"/>
    </location>
</feature>
<evidence type="ECO:0000256" key="6">
    <source>
        <dbReference type="ARBA" id="ARBA00022989"/>
    </source>
</evidence>
<dbReference type="Pfam" id="PF03547">
    <property type="entry name" value="Mem_trans"/>
    <property type="match status" value="2"/>
</dbReference>
<evidence type="ECO:0000313" key="9">
    <source>
        <dbReference type="EMBL" id="PST37094.1"/>
    </source>
</evidence>
<dbReference type="GO" id="GO:0055085">
    <property type="term" value="P:transmembrane transport"/>
    <property type="evidence" value="ECO:0007669"/>
    <property type="project" value="InterPro"/>
</dbReference>
<feature type="transmembrane region" description="Helical" evidence="8">
    <location>
        <begin position="223"/>
        <end position="244"/>
    </location>
</feature>
<comment type="caution">
    <text evidence="9">The sequence shown here is derived from an EMBL/GenBank/DDBJ whole genome shotgun (WGS) entry which is preliminary data.</text>
</comment>
<dbReference type="Proteomes" id="UP000241048">
    <property type="component" value="Unassembled WGS sequence"/>
</dbReference>
<reference evidence="9 10" key="1">
    <citation type="submission" date="2018-03" db="EMBL/GenBank/DDBJ databases">
        <title>Lachnoclostridium SNUG30386 gen.nov., sp.nov., isolated from human faeces.</title>
        <authorList>
            <person name="Seo B."/>
            <person name="Jeon K."/>
            <person name="Ko G."/>
        </authorList>
    </citation>
    <scope>NUCLEOTIDE SEQUENCE [LARGE SCALE GENOMIC DNA]</scope>
    <source>
        <strain evidence="9 10">SNUG30386</strain>
    </source>
</reference>
<feature type="transmembrane region" description="Helical" evidence="8">
    <location>
        <begin position="193"/>
        <end position="211"/>
    </location>
</feature>
<dbReference type="RefSeq" id="WP_107001277.1">
    <property type="nucleotide sequence ID" value="NZ_DBFBUD010000168.1"/>
</dbReference>
<dbReference type="PANTHER" id="PTHR36838">
    <property type="entry name" value="AUXIN EFFLUX CARRIER FAMILY PROTEIN"/>
    <property type="match status" value="1"/>
</dbReference>
<keyword evidence="3" id="KW-0813">Transport</keyword>
<gene>
    <name evidence="9" type="ORF">C7U56_11220</name>
</gene>
<sequence length="304" mass="32525">MNLLELCNLQGSLFLMILAGAVLKRRGIISKEGEKCLTDLCVNIVIPCNIVKSCLISFDASIFKTCGLLLAVGFVLQLVCVALNKVLFKEYSEQHRKVLQYCTIVSNGGFLGNPVAEGVYGSMGLLYASIFLIPMRVVMWSAGTSYFVGGGSDRKKVLKNVLTHPCLVGVYIGMFLMATQLQLPGVLKSTVTYIGNCNSALTMFIIGTILTDVKLREIINPTALKFSVLRLFLLPLLAYGISLAAGLDSVAAGVAVIMTGMPAGATAAIFAARYDSDAPFAAKTVVLTTLISMITIPAWCLFIG</sequence>
<dbReference type="Gene3D" id="1.20.1530.20">
    <property type="match status" value="1"/>
</dbReference>
<accession>A0A2T3FP90</accession>
<keyword evidence="10" id="KW-1185">Reference proteome</keyword>
<proteinExistence type="inferred from homology"/>
<organism evidence="9 10">
    <name type="scientific">Clostridium fessum</name>
    <dbReference type="NCBI Taxonomy" id="2126740"/>
    <lineage>
        <taxon>Bacteria</taxon>
        <taxon>Bacillati</taxon>
        <taxon>Bacillota</taxon>
        <taxon>Clostridia</taxon>
        <taxon>Eubacteriales</taxon>
        <taxon>Clostridiaceae</taxon>
        <taxon>Clostridium</taxon>
    </lineage>
</organism>
<name>A0A2T3FP90_9CLOT</name>
<keyword evidence="7 8" id="KW-0472">Membrane</keyword>
<evidence type="ECO:0000256" key="1">
    <source>
        <dbReference type="ARBA" id="ARBA00004651"/>
    </source>
</evidence>
<feature type="transmembrane region" description="Helical" evidence="8">
    <location>
        <begin position="250"/>
        <end position="272"/>
    </location>
</feature>
<keyword evidence="6 8" id="KW-1133">Transmembrane helix</keyword>
<feature type="transmembrane region" description="Helical" evidence="8">
    <location>
        <begin position="284"/>
        <end position="303"/>
    </location>
</feature>
<comment type="similarity">
    <text evidence="2">Belongs to the auxin efflux carrier (TC 2.A.69) family.</text>
</comment>
<evidence type="ECO:0000256" key="2">
    <source>
        <dbReference type="ARBA" id="ARBA00010145"/>
    </source>
</evidence>
<evidence type="ECO:0000313" key="10">
    <source>
        <dbReference type="Proteomes" id="UP000241048"/>
    </source>
</evidence>
<evidence type="ECO:0000256" key="5">
    <source>
        <dbReference type="ARBA" id="ARBA00022692"/>
    </source>
</evidence>
<evidence type="ECO:0000256" key="7">
    <source>
        <dbReference type="ARBA" id="ARBA00023136"/>
    </source>
</evidence>
<dbReference type="EMBL" id="PYLO01000003">
    <property type="protein sequence ID" value="PST37094.1"/>
    <property type="molecule type" value="Genomic_DNA"/>
</dbReference>
<dbReference type="InterPro" id="IPR038770">
    <property type="entry name" value="Na+/solute_symporter_sf"/>
</dbReference>